<dbReference type="Gene3D" id="2.130.10.10">
    <property type="entry name" value="YVTN repeat-like/Quinoprotein amine dehydrogenase"/>
    <property type="match status" value="2"/>
</dbReference>
<dbReference type="KEGG" id="svp:Pan189_26020"/>
<reference evidence="3 4" key="1">
    <citation type="submission" date="2019-02" db="EMBL/GenBank/DDBJ databases">
        <title>Deep-cultivation of Planctomycetes and their phenomic and genomic characterization uncovers novel biology.</title>
        <authorList>
            <person name="Wiegand S."/>
            <person name="Jogler M."/>
            <person name="Boedeker C."/>
            <person name="Pinto D."/>
            <person name="Vollmers J."/>
            <person name="Rivas-Marin E."/>
            <person name="Kohn T."/>
            <person name="Peeters S.H."/>
            <person name="Heuer A."/>
            <person name="Rast P."/>
            <person name="Oberbeckmann S."/>
            <person name="Bunk B."/>
            <person name="Jeske O."/>
            <person name="Meyerdierks A."/>
            <person name="Storesund J.E."/>
            <person name="Kallscheuer N."/>
            <person name="Luecker S."/>
            <person name="Lage O.M."/>
            <person name="Pohl T."/>
            <person name="Merkel B.J."/>
            <person name="Hornburger P."/>
            <person name="Mueller R.-W."/>
            <person name="Bruemmer F."/>
            <person name="Labrenz M."/>
            <person name="Spormann A.M."/>
            <person name="Op den Camp H."/>
            <person name="Overmann J."/>
            <person name="Amann R."/>
            <person name="Jetten M.S.M."/>
            <person name="Mascher T."/>
            <person name="Medema M.H."/>
            <person name="Devos D.P."/>
            <person name="Kaster A.-K."/>
            <person name="Ovreas L."/>
            <person name="Rohde M."/>
            <person name="Galperin M.Y."/>
            <person name="Jogler C."/>
        </authorList>
    </citation>
    <scope>NUCLEOTIDE SEQUENCE [LARGE SCALE GENOMIC DNA]</scope>
    <source>
        <strain evidence="3 4">Pan189</strain>
    </source>
</reference>
<keyword evidence="1" id="KW-0732">Signal</keyword>
<keyword evidence="4" id="KW-1185">Reference proteome</keyword>
<evidence type="ECO:0000313" key="4">
    <source>
        <dbReference type="Proteomes" id="UP000317318"/>
    </source>
</evidence>
<feature type="signal peptide" evidence="1">
    <location>
        <begin position="1"/>
        <end position="26"/>
    </location>
</feature>
<dbReference type="RefSeq" id="WP_145364275.1">
    <property type="nucleotide sequence ID" value="NZ_CP036268.1"/>
</dbReference>
<dbReference type="OrthoDB" id="244732at2"/>
<evidence type="ECO:0000259" key="2">
    <source>
        <dbReference type="Pfam" id="PF13360"/>
    </source>
</evidence>
<dbReference type="PANTHER" id="PTHR34512:SF30">
    <property type="entry name" value="OUTER MEMBRANE PROTEIN ASSEMBLY FACTOR BAMB"/>
    <property type="match status" value="1"/>
</dbReference>
<organism evidence="3 4">
    <name type="scientific">Stratiformator vulcanicus</name>
    <dbReference type="NCBI Taxonomy" id="2527980"/>
    <lineage>
        <taxon>Bacteria</taxon>
        <taxon>Pseudomonadati</taxon>
        <taxon>Planctomycetota</taxon>
        <taxon>Planctomycetia</taxon>
        <taxon>Planctomycetales</taxon>
        <taxon>Planctomycetaceae</taxon>
        <taxon>Stratiformator</taxon>
    </lineage>
</organism>
<dbReference type="AlphaFoldDB" id="A0A517R2V8"/>
<dbReference type="SMART" id="SM00564">
    <property type="entry name" value="PQQ"/>
    <property type="match status" value="4"/>
</dbReference>
<dbReference type="Gene3D" id="2.40.10.480">
    <property type="match status" value="1"/>
</dbReference>
<proteinExistence type="predicted"/>
<dbReference type="InterPro" id="IPR015943">
    <property type="entry name" value="WD40/YVTN_repeat-like_dom_sf"/>
</dbReference>
<evidence type="ECO:0000256" key="1">
    <source>
        <dbReference type="SAM" id="SignalP"/>
    </source>
</evidence>
<protein>
    <submittedName>
        <fullName evidence="3">Outer membrane protein assembly factor BamB</fullName>
    </submittedName>
</protein>
<accession>A0A517R2V8</accession>
<feature type="domain" description="Pyrrolo-quinoline quinone repeat" evidence="2">
    <location>
        <begin position="101"/>
        <end position="369"/>
    </location>
</feature>
<gene>
    <name evidence="3" type="primary">bamB_6</name>
    <name evidence="3" type="ORF">Pan189_26020</name>
</gene>
<dbReference type="PANTHER" id="PTHR34512">
    <property type="entry name" value="CELL SURFACE PROTEIN"/>
    <property type="match status" value="1"/>
</dbReference>
<name>A0A517R2V8_9PLAN</name>
<dbReference type="SUPFAM" id="SSF50998">
    <property type="entry name" value="Quinoprotein alcohol dehydrogenase-like"/>
    <property type="match status" value="1"/>
</dbReference>
<dbReference type="InterPro" id="IPR002372">
    <property type="entry name" value="PQQ_rpt_dom"/>
</dbReference>
<sequence length="750" mass="82673" precursor="true">MRSRLQVLLFCGLAALVATSGSVADAYDWAYWRGPEMNGVSRETGLIDDWSLEDGKNVLWTSDIGGRAAPIVLNDRVYLNCRTDNDVSLSAKPEDKIGAGQQVVCWDAKTGEVLWKDVFPVFQTDIPAPRVGWASPAGDPETGNVIVHTVDGMLICYTPDGERVWEHSLYEEYGKISGYGGRTTTPIIDEDRVIVSFLQLNWGDTAKPPPTQTFYAFDKRDGKLLWATPIGGAPEDTIYTNPAIGVIDGVRQLVTGNADGGCHGLNARTGEPLWSFHMSRRGLNASPVISGNKVYISHGEDNIDSIEFGRVQCIDATQRGDITETGSVWRDDGIKAGYTAPIIHDGILYVLSDIGGLHAYDAETGEVLWLQKIGTVGKGSPVWADGKIYVMEVNGRIWVLRPSREGCEVLSKNELLATGGQKGYDEIYASPAISNGRIFFVTRDRTICVGKESGEFGEDPIPPMAPEAELGDEIASLSLIPYETYVNAGDAVEYEVRAYDKHGRFLKTIDDFELTADDGLKGGTVDELTFTSASSPEMPQAGLLTATFEGKEAKARLRVFPPLPWKWNFDDLSGVRVPPAWVNGFLKLKPTQIGDEMAMKSSVGPGKPSFDTWLGPPEMSNYVIQADVRVEGRRRLSSPGITNQRYSLILKANSLKLGIQTWQAHLRLGAEMKYRSDPGKWYTLKLVVRPEGEDKVRVLGKVWPRDEEEPEEWTIEAVDPLPNKQGSPGLYCYRLADTYFDNVLVTEDQE</sequence>
<dbReference type="Proteomes" id="UP000317318">
    <property type="component" value="Chromosome"/>
</dbReference>
<dbReference type="InterPro" id="IPR011047">
    <property type="entry name" value="Quinoprotein_ADH-like_sf"/>
</dbReference>
<dbReference type="InterPro" id="IPR018391">
    <property type="entry name" value="PQQ_b-propeller_rpt"/>
</dbReference>
<dbReference type="Pfam" id="PF13360">
    <property type="entry name" value="PQQ_2"/>
    <property type="match status" value="1"/>
</dbReference>
<feature type="chain" id="PRO_5021858037" evidence="1">
    <location>
        <begin position="27"/>
        <end position="750"/>
    </location>
</feature>
<dbReference type="EMBL" id="CP036268">
    <property type="protein sequence ID" value="QDT38212.1"/>
    <property type="molecule type" value="Genomic_DNA"/>
</dbReference>
<evidence type="ECO:0000313" key="3">
    <source>
        <dbReference type="EMBL" id="QDT38212.1"/>
    </source>
</evidence>